<gene>
    <name evidence="4" type="ORF">DFR35_2614</name>
</gene>
<feature type="domain" description="CBS" evidence="3">
    <location>
        <begin position="75"/>
        <end position="130"/>
    </location>
</feature>
<dbReference type="Gene3D" id="3.10.580.10">
    <property type="entry name" value="CBS-domain"/>
    <property type="match status" value="1"/>
</dbReference>
<dbReference type="PANTHER" id="PTHR43080">
    <property type="entry name" value="CBS DOMAIN-CONTAINING PROTEIN CBSX3, MITOCHONDRIAL"/>
    <property type="match status" value="1"/>
</dbReference>
<keyword evidence="5" id="KW-1185">Reference proteome</keyword>
<organism evidence="4 5">
    <name type="scientific">Sulfurisoma sediminicola</name>
    <dbReference type="NCBI Taxonomy" id="1381557"/>
    <lineage>
        <taxon>Bacteria</taxon>
        <taxon>Pseudomonadati</taxon>
        <taxon>Pseudomonadota</taxon>
        <taxon>Betaproteobacteria</taxon>
        <taxon>Nitrosomonadales</taxon>
        <taxon>Sterolibacteriaceae</taxon>
        <taxon>Sulfurisoma</taxon>
    </lineage>
</organism>
<evidence type="ECO:0000313" key="5">
    <source>
        <dbReference type="Proteomes" id="UP000268908"/>
    </source>
</evidence>
<evidence type="ECO:0000256" key="2">
    <source>
        <dbReference type="PROSITE-ProRule" id="PRU00703"/>
    </source>
</evidence>
<accession>A0A497XAE7</accession>
<dbReference type="RefSeq" id="WP_121243103.1">
    <property type="nucleotide sequence ID" value="NZ_BHVV01000008.1"/>
</dbReference>
<keyword evidence="1 2" id="KW-0129">CBS domain</keyword>
<dbReference type="InterPro" id="IPR046342">
    <property type="entry name" value="CBS_dom_sf"/>
</dbReference>
<dbReference type="SUPFAM" id="SSF54631">
    <property type="entry name" value="CBS-domain pair"/>
    <property type="match status" value="1"/>
</dbReference>
<name>A0A497XAE7_9PROT</name>
<evidence type="ECO:0000256" key="1">
    <source>
        <dbReference type="ARBA" id="ARBA00023122"/>
    </source>
</evidence>
<dbReference type="Proteomes" id="UP000268908">
    <property type="component" value="Unassembled WGS sequence"/>
</dbReference>
<dbReference type="OrthoDB" id="9807125at2"/>
<dbReference type="EMBL" id="RCCI01000007">
    <property type="protein sequence ID" value="RLJ62797.1"/>
    <property type="molecule type" value="Genomic_DNA"/>
</dbReference>
<dbReference type="InterPro" id="IPR000644">
    <property type="entry name" value="CBS_dom"/>
</dbReference>
<evidence type="ECO:0000259" key="3">
    <source>
        <dbReference type="PROSITE" id="PS51371"/>
    </source>
</evidence>
<sequence length="149" mass="16412">MQARDILAIKGAVLYTVSPDNKLSEAIVIMTGQDIGSLVCFDAGRMVGMLTFREVLKAVNDNGAAWGSVRVADVMVRDPLAAEPGMQVDDLRRIMLDKHMRYLPVMDGATLLGVISFHDVAKAVLEDQGFENRMLKAYISEWPEERATA</sequence>
<dbReference type="AlphaFoldDB" id="A0A497XAE7"/>
<dbReference type="PROSITE" id="PS51371">
    <property type="entry name" value="CBS"/>
    <property type="match status" value="2"/>
</dbReference>
<reference evidence="4 5" key="1">
    <citation type="submission" date="2018-10" db="EMBL/GenBank/DDBJ databases">
        <title>Genomic Encyclopedia of Type Strains, Phase IV (KMG-IV): sequencing the most valuable type-strain genomes for metagenomic binning, comparative biology and taxonomic classification.</title>
        <authorList>
            <person name="Goeker M."/>
        </authorList>
    </citation>
    <scope>NUCLEOTIDE SEQUENCE [LARGE SCALE GENOMIC DNA]</scope>
    <source>
        <strain evidence="4 5">DSM 26916</strain>
    </source>
</reference>
<dbReference type="PANTHER" id="PTHR43080:SF2">
    <property type="entry name" value="CBS DOMAIN-CONTAINING PROTEIN"/>
    <property type="match status" value="1"/>
</dbReference>
<proteinExistence type="predicted"/>
<dbReference type="SMART" id="SM00116">
    <property type="entry name" value="CBS"/>
    <property type="match status" value="2"/>
</dbReference>
<comment type="caution">
    <text evidence="4">The sequence shown here is derived from an EMBL/GenBank/DDBJ whole genome shotgun (WGS) entry which is preliminary data.</text>
</comment>
<protein>
    <submittedName>
        <fullName evidence="4">CBS domain-containing protein</fullName>
    </submittedName>
</protein>
<dbReference type="Pfam" id="PF00571">
    <property type="entry name" value="CBS"/>
    <property type="match status" value="2"/>
</dbReference>
<feature type="domain" description="CBS" evidence="3">
    <location>
        <begin position="8"/>
        <end position="65"/>
    </location>
</feature>
<evidence type="ECO:0000313" key="4">
    <source>
        <dbReference type="EMBL" id="RLJ62797.1"/>
    </source>
</evidence>
<dbReference type="InterPro" id="IPR051257">
    <property type="entry name" value="Diverse_CBS-Domain"/>
</dbReference>